<dbReference type="OrthoDB" id="9989223at2759"/>
<dbReference type="InterPro" id="IPR007111">
    <property type="entry name" value="NACHT_NTPase"/>
</dbReference>
<sequence length="2068" mass="246189">MNPLTKISELVFFSYCGMSNCQYYSISLADSYVKFKEEQFDTFWTNRKSTLRGGGCVNFNKKKKQNGDGKKQIVQQNMNVEEIKLVLGQYVNKHGLGTLFLELQNCDNDCVVYSFQIITICLDLLQQFDRKLIDLENMYHLIINVKENIDHNLRKEKDYKWVNEFQFYFHLLEQSIEELRKLNERQNQSNLLLFINFQQRDLNQNQQESFWSDLMNLNQEGDLNKYETYYFYQMFQRKLIQSIYLENENNFNRQIKLLQDFYDKFVNPEDQLYNQDKQMIWILTQLNLIIRECSDKQQGINNKLKDFQQKLNLKLPEDQRFFYSFRKYKDEKKFEKIKKWIVFHLIILSKIYENEQHIMEILDKSAKEFQCKEQNQNVNDLWAQKKKRFFPNNESTTPPIEKPSYKNQLNHICQKKLNKYKESRKQENQDFIKLKVSIKQPTQEMYYDSSQCQEFLQNQEKDILWIFGKAKCGKTTLIKQMIHDLWQNYQDQISNWIPIYILLPSIEQIVNINEVLKKCLDQKPFGFTDIQIQDFINAVDNDQEYLLFVLDGYEQMSYGFQENNSIRMLGFDRQKKNIKIIISTRNSFFYKFQERERQNLELRMIQMEIKEFDEEQKKQHITNCLNQEIFKKFQNSKIKIELKQLNIEIDFHDGKIELQQSTIKNLTEQTNIKLKEIIKETLFETEQLNCLQKKYFINCFSFNYQFNILMNLIQKIKTQRPLSYKSSSSKYFKSMKQIQKMEESREKYLNDKMSESSSTFQENLQNPFEYQFDPREINKMFTSIFEDQKINLYKCLRNTLNENKVQYAHVLIQSISNPYFTIYQYINYLFRQYSQDANNKKYLYQLSKEQKEVKKAILAISIKKAIEMSNDQNRDQQKQNDQEKLTEMRYCLLEIQNSNYRFMDQIFQDFFVAKYIIKLIKGFRPNQILSDSFFNNQIFNLKNTNYEGVVALLKDQLLRIDQIYQKLIELINLSKNEQFKRASSNSLYLLSILNLNLEKVNLDEIHIADISIEGLSFYKASIRYSHWENIKINQCNFNQADLSGAQFKNVDIRENPKIHVRDGVQQLQFSSDNKYIGILYYNTIIIQKLEDNSQIQLRLEGFGSFNYFSFQRDSSRLAISTVFNQENVEKYPAVEIIDFQEFFNSSNQYQSKDQLIKNLKNQKLYYDFCCNAFSFLNEKKLCCGFKNNQLILWNFTKGQNNYDVINTFQQQILKIALDYKKSSLDYKGNSQDYKNQTMAIQFVDKTVKIFNITRANDGSKYKSQPKKGWENKNLILSSCQNFLAIQNNDDLVIYNWQLDEKKKYKISSQVYKINQFHISQNLNKLLIVKSKEIEWLDQDRFILQRLQDNSQSSISPDGTQLAICQDNKISIIWQDKNKLNLSNRIVYQEIQKAQYSPDGQYIVIEFQDKTIFYDFDDFEISLQLEKVNFLVFSKDFFALSSDQGVKIFGFQDRELLEWLPFQTKKILFCFASQRLAILDNQICIYDVVESQKNQKKLLEKINIVIDYHPKIIIAISQNNDYLSIAQGGQFFLFKNSILQEQQKNQGNQNEIILSMCFTFYNEQNLLATRSRKGSSHIFRIINVSGIKIVSEWEVKDQINDNDNYQNRCQFLIIQDKLYIISNQKNLIILSQIIMFLENQKIEEPQHIKLQQQMLGDSNTVADYLCFSFSITQNLNFIASCYSNNNQLKDGITTIIFWQQDDKQIYKQIFTITKTGGSNLFILQKEEKQCIWLLSYINDLDSSKIQIQQITTDGVINISKEINSQKPISSITFSSVFQHLLINHLPNGFSLYEIKELDQSQLLCYCEQTQMPVYFTQNDYAIYFFQQSIVIRRVDQFIKYLKYYSKGIIIDQNVGLCFNNNLFYFNNEQKIIYEYSDIGVQEIIYENVEQQIITCSQFSPNGNIVVFTYVKNSKQFSRILQKKMDKYEQLQEIQFDSNIYGIKILTNNSFIVLTNKILIYKKNMVGEATSFQIQSLHSPDIFLNPEQSIKQISVHPNGNDFLVITKGGQIQVYLQDEEQYCLKKTISDQIQFEAKDCKIKNIRVDNPKIKVLFQQKGAIDESMQEYKKL</sequence>
<evidence type="ECO:0000259" key="1">
    <source>
        <dbReference type="Pfam" id="PF05729"/>
    </source>
</evidence>
<organism evidence="2 3">
    <name type="scientific">Paramecium sonneborni</name>
    <dbReference type="NCBI Taxonomy" id="65129"/>
    <lineage>
        <taxon>Eukaryota</taxon>
        <taxon>Sar</taxon>
        <taxon>Alveolata</taxon>
        <taxon>Ciliophora</taxon>
        <taxon>Intramacronucleata</taxon>
        <taxon>Oligohymenophorea</taxon>
        <taxon>Peniculida</taxon>
        <taxon>Parameciidae</taxon>
        <taxon>Paramecium</taxon>
    </lineage>
</organism>
<name>A0A8S1QZ66_9CILI</name>
<dbReference type="EMBL" id="CAJJDN010000128">
    <property type="protein sequence ID" value="CAD8120749.1"/>
    <property type="molecule type" value="Genomic_DNA"/>
</dbReference>
<feature type="domain" description="NACHT" evidence="1">
    <location>
        <begin position="463"/>
        <end position="623"/>
    </location>
</feature>
<accession>A0A8S1QZ66</accession>
<comment type="caution">
    <text evidence="2">The sequence shown here is derived from an EMBL/GenBank/DDBJ whole genome shotgun (WGS) entry which is preliminary data.</text>
</comment>
<dbReference type="Pfam" id="PF05729">
    <property type="entry name" value="NACHT"/>
    <property type="match status" value="1"/>
</dbReference>
<keyword evidence="3" id="KW-1185">Reference proteome</keyword>
<proteinExistence type="predicted"/>
<evidence type="ECO:0000313" key="2">
    <source>
        <dbReference type="EMBL" id="CAD8120749.1"/>
    </source>
</evidence>
<protein>
    <recommendedName>
        <fullName evidence="1">NACHT domain-containing protein</fullName>
    </recommendedName>
</protein>
<dbReference type="Proteomes" id="UP000692954">
    <property type="component" value="Unassembled WGS sequence"/>
</dbReference>
<evidence type="ECO:0000313" key="3">
    <source>
        <dbReference type="Proteomes" id="UP000692954"/>
    </source>
</evidence>
<gene>
    <name evidence="2" type="ORF">PSON_ATCC_30995.1.T1280001</name>
</gene>
<reference evidence="2" key="1">
    <citation type="submission" date="2021-01" db="EMBL/GenBank/DDBJ databases">
        <authorList>
            <consortium name="Genoscope - CEA"/>
            <person name="William W."/>
        </authorList>
    </citation>
    <scope>NUCLEOTIDE SEQUENCE</scope>
</reference>